<name>A0ABX2RV48_9ACTN</name>
<feature type="region of interest" description="Disordered" evidence="1">
    <location>
        <begin position="586"/>
        <end position="644"/>
    </location>
</feature>
<evidence type="ECO:0000256" key="1">
    <source>
        <dbReference type="SAM" id="MobiDB-lite"/>
    </source>
</evidence>
<keyword evidence="2" id="KW-0472">Membrane</keyword>
<dbReference type="Proteomes" id="UP000631553">
    <property type="component" value="Unassembled WGS sequence"/>
</dbReference>
<dbReference type="RefSeq" id="WP_179804890.1">
    <property type="nucleotide sequence ID" value="NZ_JACCCQ010000001.1"/>
</dbReference>
<protein>
    <submittedName>
        <fullName evidence="3">Uncharacterized protein</fullName>
    </submittedName>
</protein>
<keyword evidence="2" id="KW-1133">Transmembrane helix</keyword>
<feature type="transmembrane region" description="Helical" evidence="2">
    <location>
        <begin position="67"/>
        <end position="86"/>
    </location>
</feature>
<feature type="compositionally biased region" description="Basic and acidic residues" evidence="1">
    <location>
        <begin position="635"/>
        <end position="644"/>
    </location>
</feature>
<evidence type="ECO:0000313" key="3">
    <source>
        <dbReference type="EMBL" id="NYF59154.1"/>
    </source>
</evidence>
<accession>A0ABX2RV48</accession>
<comment type="caution">
    <text evidence="3">The sequence shown here is derived from an EMBL/GenBank/DDBJ whole genome shotgun (WGS) entry which is preliminary data.</text>
</comment>
<evidence type="ECO:0000256" key="2">
    <source>
        <dbReference type="SAM" id="Phobius"/>
    </source>
</evidence>
<keyword evidence="2" id="KW-0812">Transmembrane</keyword>
<evidence type="ECO:0000313" key="4">
    <source>
        <dbReference type="Proteomes" id="UP000631553"/>
    </source>
</evidence>
<dbReference type="EMBL" id="JACCCQ010000001">
    <property type="protein sequence ID" value="NYF59154.1"/>
    <property type="molecule type" value="Genomic_DNA"/>
</dbReference>
<keyword evidence="4" id="KW-1185">Reference proteome</keyword>
<sequence length="644" mass="71827">MIDSESGSKYLDFLYVEGERLGWIFRDRNCYRYRFPEPYPTLEPVRDEVFFDAATAGVDKWRRMRRWVGIGFGVTVVLLCLGIVGQGPSTDLRVILAIGLAVMVGGAWLSWSNSRSAEAGPEREREKQLRRYEAECAWWEERREQFDAEERERVSGYLEWGAALLPPTTRRVDIVGGSVWSWEALLTVMGASMLRTRGAMTLVDFSGEAACHELVWLARAVSVDVTAVRLPDQVGETTLFSRMDGRGLVDSLVEAMHGDAPAGRRADRAQDDRILSSVCRALGEDVTIHRIAAAVGVLLDEPGDFPELSEAEREHITDSLFADEFRRQAHPNLRRIESHLYPLRELFAATDQGQGQHDLGKPGLTCLVYENAGHNVREELLKELVFQGLVQRLTSPEPFVGPLVVAGADDLSHRHIERLTDLCTRRGVRLVLMFRHLRDSAVRAVGADVVAFMRLSNHEEAARAADFIGRQHTFVLSQLTRTLGGSQTHSQGNSLGFSDQTSGAWPGRVSVGRSWTHTRTVADSVNWNDSQSEQRVYEYVVEPRTLQDLPDYALIEVTQGTGRLSVRSVECNPDIVSLPRVTTGPLPDLPLPHPSQAAVQPSGEPSAPPLNLPGQPGPPGQPRPAYDDDDESEWADEHYPEEWR</sequence>
<reference evidence="3 4" key="1">
    <citation type="submission" date="2020-07" db="EMBL/GenBank/DDBJ databases">
        <title>Sequencing the genomes of 1000 actinobacteria strains.</title>
        <authorList>
            <person name="Klenk H.-P."/>
        </authorList>
    </citation>
    <scope>NUCLEOTIDE SEQUENCE [LARGE SCALE GENOMIC DNA]</scope>
    <source>
        <strain evidence="3 4">DSM 43814</strain>
    </source>
</reference>
<organism evidence="3 4">
    <name type="scientific">Micromonospora purpureochromogenes</name>
    <dbReference type="NCBI Taxonomy" id="47872"/>
    <lineage>
        <taxon>Bacteria</taxon>
        <taxon>Bacillati</taxon>
        <taxon>Actinomycetota</taxon>
        <taxon>Actinomycetes</taxon>
        <taxon>Micromonosporales</taxon>
        <taxon>Micromonosporaceae</taxon>
        <taxon>Micromonospora</taxon>
    </lineage>
</organism>
<feature type="compositionally biased region" description="Pro residues" evidence="1">
    <location>
        <begin position="606"/>
        <end position="622"/>
    </location>
</feature>
<gene>
    <name evidence="3" type="ORF">HDA35_004985</name>
</gene>
<proteinExistence type="predicted"/>